<keyword evidence="2" id="KW-1185">Reference proteome</keyword>
<sequence>MSARNPYHASRPGNLFTGEELLRRRIVDGLTNGKSFAVSGGRRCGKTSLLLQTAKDLEAETDETTTFLPRLLDIQGEIPHSPAEFFGSLASLLTQGTSLDAWRNRDTSQPAYQSFLAWAQGSCAGLSAVHGPHWVCVFLIDELEVAAGTLPNDECFHNLRHLLMTSPLASRVRIVVSGTGALSRLIGRGSPLNNLEPEALSFLADCDAKALMAAGFDTAIPVDLQTQLIALTGGHPWILQAVLGYLWDQRATVDADSIASAVRRFVRDRDDVFVTWIKSFGGAGQDAFGLIARAGQPVRSRELRAVLPADSTVDGVLRVLGYHGVIVESADGGIQPNGRVFKDWFQQNVAYVKDDADAGPDQAAAPAQESTAPSKKRRVFIVFGRDRKLHSSVVRFLRTLKLEPVEWNSALEATRNGSATIREILDQAFSMAQAVVVLLTPDDEARLRPVFHGEQEPEHEKNYTPQPRPNVIFEAGFAMANFPASTILVRFDKRTRLFSDIGGVFLLDLSNDFNARQDFVRRLKICGLDVDDSGTEWHTKEQGGDFTPAD</sequence>
<evidence type="ECO:0000313" key="2">
    <source>
        <dbReference type="Proteomes" id="UP001055013"/>
    </source>
</evidence>
<comment type="caution">
    <text evidence="1">The sequence shown here is derived from an EMBL/GenBank/DDBJ whole genome shotgun (WGS) entry which is preliminary data.</text>
</comment>
<accession>A0ACB5QU50</accession>
<protein>
    <submittedName>
        <fullName evidence="1">Uncharacterized protein</fullName>
    </submittedName>
</protein>
<reference evidence="1" key="1">
    <citation type="submission" date="2021-09" db="EMBL/GenBank/DDBJ databases">
        <title>Isolation and characterization of 3-chlorobenzoate degrading bacteria from soils in Shizuoka.</title>
        <authorList>
            <person name="Ifat A."/>
            <person name="Ogawa N."/>
            <person name="Kimbara K."/>
            <person name="Moriuchi R."/>
            <person name="Dohra H."/>
            <person name="Shintani M."/>
        </authorList>
    </citation>
    <scope>NUCLEOTIDE SEQUENCE</scope>
    <source>
        <strain evidence="1">19CS2-2</strain>
    </source>
</reference>
<gene>
    <name evidence="1" type="ORF">CBA19CS22_17860</name>
</gene>
<organism evidence="1 2">
    <name type="scientific">Caballeronia novacaledonica</name>
    <dbReference type="NCBI Taxonomy" id="1544861"/>
    <lineage>
        <taxon>Bacteria</taxon>
        <taxon>Pseudomonadati</taxon>
        <taxon>Pseudomonadota</taxon>
        <taxon>Betaproteobacteria</taxon>
        <taxon>Burkholderiales</taxon>
        <taxon>Burkholderiaceae</taxon>
        <taxon>Caballeronia</taxon>
    </lineage>
</organism>
<name>A0ACB5QU50_9BURK</name>
<dbReference type="EMBL" id="BPUR01000009">
    <property type="protein sequence ID" value="GJH18436.1"/>
    <property type="molecule type" value="Genomic_DNA"/>
</dbReference>
<dbReference type="Proteomes" id="UP001055013">
    <property type="component" value="Unassembled WGS sequence"/>
</dbReference>
<evidence type="ECO:0000313" key="1">
    <source>
        <dbReference type="EMBL" id="GJH18436.1"/>
    </source>
</evidence>
<proteinExistence type="predicted"/>